<reference evidence="1 2" key="1">
    <citation type="submission" date="2014-04" db="EMBL/GenBank/DDBJ databases">
        <authorList>
            <consortium name="DOE Joint Genome Institute"/>
            <person name="Kuo A."/>
            <person name="Kohler A."/>
            <person name="Nagy L.G."/>
            <person name="Floudas D."/>
            <person name="Copeland A."/>
            <person name="Barry K.W."/>
            <person name="Cichocki N."/>
            <person name="Veneault-Fourrey C."/>
            <person name="LaButti K."/>
            <person name="Lindquist E.A."/>
            <person name="Lipzen A."/>
            <person name="Lundell T."/>
            <person name="Morin E."/>
            <person name="Murat C."/>
            <person name="Sun H."/>
            <person name="Tunlid A."/>
            <person name="Henrissat B."/>
            <person name="Grigoriev I.V."/>
            <person name="Hibbett D.S."/>
            <person name="Martin F."/>
            <person name="Nordberg H.P."/>
            <person name="Cantor M.N."/>
            <person name="Hua S.X."/>
        </authorList>
    </citation>
    <scope>NUCLEOTIDE SEQUENCE [LARGE SCALE GENOMIC DNA]</scope>
    <source>
        <strain evidence="1 2">LaAM-08-1</strain>
    </source>
</reference>
<proteinExistence type="predicted"/>
<accession>A0A0C9WLK0</accession>
<dbReference type="AlphaFoldDB" id="A0A0C9WLK0"/>
<evidence type="ECO:0000313" key="2">
    <source>
        <dbReference type="Proteomes" id="UP000054477"/>
    </source>
</evidence>
<keyword evidence="2" id="KW-1185">Reference proteome</keyword>
<protein>
    <submittedName>
        <fullName evidence="1">Uncharacterized protein</fullName>
    </submittedName>
</protein>
<dbReference type="EMBL" id="KN839207">
    <property type="protein sequence ID" value="KIJ90360.1"/>
    <property type="molecule type" value="Genomic_DNA"/>
</dbReference>
<evidence type="ECO:0000313" key="1">
    <source>
        <dbReference type="EMBL" id="KIJ90360.1"/>
    </source>
</evidence>
<dbReference type="Proteomes" id="UP000054477">
    <property type="component" value="Unassembled WGS sequence"/>
</dbReference>
<feature type="non-terminal residue" evidence="1">
    <location>
        <position position="1"/>
    </location>
</feature>
<name>A0A0C9WLK0_9AGAR</name>
<organism evidence="1 2">
    <name type="scientific">Laccaria amethystina LaAM-08-1</name>
    <dbReference type="NCBI Taxonomy" id="1095629"/>
    <lineage>
        <taxon>Eukaryota</taxon>
        <taxon>Fungi</taxon>
        <taxon>Dikarya</taxon>
        <taxon>Basidiomycota</taxon>
        <taxon>Agaricomycotina</taxon>
        <taxon>Agaricomycetes</taxon>
        <taxon>Agaricomycetidae</taxon>
        <taxon>Agaricales</taxon>
        <taxon>Agaricineae</taxon>
        <taxon>Hydnangiaceae</taxon>
        <taxon>Laccaria</taxon>
    </lineage>
</organism>
<gene>
    <name evidence="1" type="ORF">K443DRAFT_116699</name>
</gene>
<dbReference type="OrthoDB" id="2974017at2759"/>
<reference evidence="2" key="2">
    <citation type="submission" date="2015-01" db="EMBL/GenBank/DDBJ databases">
        <title>Evolutionary Origins and Diversification of the Mycorrhizal Mutualists.</title>
        <authorList>
            <consortium name="DOE Joint Genome Institute"/>
            <consortium name="Mycorrhizal Genomics Consortium"/>
            <person name="Kohler A."/>
            <person name="Kuo A."/>
            <person name="Nagy L.G."/>
            <person name="Floudas D."/>
            <person name="Copeland A."/>
            <person name="Barry K.W."/>
            <person name="Cichocki N."/>
            <person name="Veneault-Fourrey C."/>
            <person name="LaButti K."/>
            <person name="Lindquist E.A."/>
            <person name="Lipzen A."/>
            <person name="Lundell T."/>
            <person name="Morin E."/>
            <person name="Murat C."/>
            <person name="Riley R."/>
            <person name="Ohm R."/>
            <person name="Sun H."/>
            <person name="Tunlid A."/>
            <person name="Henrissat B."/>
            <person name="Grigoriev I.V."/>
            <person name="Hibbett D.S."/>
            <person name="Martin F."/>
        </authorList>
    </citation>
    <scope>NUCLEOTIDE SEQUENCE [LARGE SCALE GENOMIC DNA]</scope>
    <source>
        <strain evidence="2">LaAM-08-1</strain>
    </source>
</reference>
<dbReference type="HOGENOM" id="CLU_104717_0_0_1"/>
<sequence length="234" mass="26232">LKFLPSYSPFFDDSIQLLIGGQSGPGLSEDEPIALVVAPHEVVNRLPASGVPKNLLNGVLREPRSVYYRVYRTQGAIVLKTSSDPDDNYLGRIDKFSIAPPHNVSSLKSRIAKAEGGITKKIRIFKDTDGEVLMREFDVVPLLAEVYPGCTVENPMAVVCGEEEDTRWSLGMVWDPTFTKPFRADYTSMPDEENLPLWLPVTSGEIFYTDGIKITEIYLKTTETYLHQWPYNGN</sequence>